<dbReference type="Gene3D" id="4.10.80.30">
    <property type="entry name" value="DNA polymerase, domain 6"/>
    <property type="match status" value="1"/>
</dbReference>
<dbReference type="SUPFAM" id="SSF55383">
    <property type="entry name" value="Copper amine oxidase, domain N"/>
    <property type="match status" value="1"/>
</dbReference>
<dbReference type="PANTHER" id="PTHR33308:SF9">
    <property type="entry name" value="PEPTIDOGLYCAN HYDROLASE FLGJ"/>
    <property type="match status" value="1"/>
</dbReference>
<comment type="caution">
    <text evidence="3">The sequence shown here is derived from an EMBL/GenBank/DDBJ whole genome shotgun (WGS) entry which is preliminary data.</text>
</comment>
<keyword evidence="1" id="KW-0378">Hydrolase</keyword>
<feature type="domain" description="Mannosyl-glycoprotein endo-beta-N-acetylglucosamidase-like" evidence="2">
    <location>
        <begin position="535"/>
        <end position="695"/>
    </location>
</feature>
<organism evidence="3 4">
    <name type="scientific">Paratissierella segnis</name>
    <dbReference type="NCBI Taxonomy" id="2763679"/>
    <lineage>
        <taxon>Bacteria</taxon>
        <taxon>Bacillati</taxon>
        <taxon>Bacillota</taxon>
        <taxon>Tissierellia</taxon>
        <taxon>Tissierellales</taxon>
        <taxon>Tissierellaceae</taxon>
        <taxon>Paratissierella</taxon>
    </lineage>
</organism>
<evidence type="ECO:0000256" key="1">
    <source>
        <dbReference type="ARBA" id="ARBA00022801"/>
    </source>
</evidence>
<dbReference type="InterPro" id="IPR012854">
    <property type="entry name" value="Cu_amine_oxidase-like_N"/>
</dbReference>
<name>A0A926IKN1_9FIRM</name>
<protein>
    <submittedName>
        <fullName evidence="3">Glucosaminidase domain-containing protein</fullName>
    </submittedName>
</protein>
<dbReference type="GO" id="GO:0004040">
    <property type="term" value="F:amidase activity"/>
    <property type="evidence" value="ECO:0007669"/>
    <property type="project" value="InterPro"/>
</dbReference>
<dbReference type="Pfam" id="PF07833">
    <property type="entry name" value="Cu_amine_oxidN1"/>
    <property type="match status" value="1"/>
</dbReference>
<dbReference type="RefSeq" id="WP_262429309.1">
    <property type="nucleotide sequence ID" value="NZ_JACRTG010000016.1"/>
</dbReference>
<evidence type="ECO:0000313" key="3">
    <source>
        <dbReference type="EMBL" id="MBC8587863.1"/>
    </source>
</evidence>
<proteinExistence type="predicted"/>
<dbReference type="InterPro" id="IPR002901">
    <property type="entry name" value="MGlyc_endo_b_GlcNAc-like_dom"/>
</dbReference>
<dbReference type="InterPro" id="IPR051056">
    <property type="entry name" value="Glycosyl_Hydrolase_73"/>
</dbReference>
<accession>A0A926IKN1</accession>
<dbReference type="EMBL" id="JACRTG010000016">
    <property type="protein sequence ID" value="MBC8587863.1"/>
    <property type="molecule type" value="Genomic_DNA"/>
</dbReference>
<evidence type="ECO:0000313" key="4">
    <source>
        <dbReference type="Proteomes" id="UP000601171"/>
    </source>
</evidence>
<dbReference type="Proteomes" id="UP000601171">
    <property type="component" value="Unassembled WGS sequence"/>
</dbReference>
<evidence type="ECO:0000259" key="2">
    <source>
        <dbReference type="SMART" id="SM00047"/>
    </source>
</evidence>
<gene>
    <name evidence="3" type="ORF">H8707_06395</name>
</gene>
<sequence>MANKYKALNKIVLLILAIMLTFPQYLSPNTIAASQIRLVIDGKDFTQNAAPVIENDRTLVPIRVITEQLDGEVEWNNAERSVKITKGDMQVVLKIDSHLIEINQEGKIYTLVDVPPKIINDRTYVPLRLVGNLLGISVEWDNANRIVRVDSNIISTFEPFFDVKFLNIDNGQAITGKTSLQISTGNTNLNGAAEIKYLLLDPKTVTGKVISRGTDLTSQYQYIPYVNDNGEKVLVAAIYDGNGNFTAGDALEINVNVVPSVQLTGISNDQIIDSTVGFGIDTNFVPTFVKYEITNIDKPKATLTDESDPFGSYNWAPDMEDSGNYSVKAIAYDENGNPHESPAVFFKADIARKLTLTGIPSNGIIDKPVSLLASRNFSVSETQYILRDSTNGNEQVIATIPYGNYTWFPEPDLAGNKEVFVRVRDGKGAYYESQPISVNILSTPKLILSGIGPKQVLTEPVKLKTINNVKLTSVNYVLINPNTGARIPIATNQDPSAEYTYTPTTSGDWKIQVEGTFAGNTIKGEEIPFKIYLGKIYGPQPVIEKDKFLGIASGLAVKSWKKTGMSAALQTAQSILETGWGQSVPTDKYTGKLSNNLFGIKGSGPNGSVTSNTWEEYDGIKFRIDADFRAYKSVNESWEDHKEFLKKDRYQILRDVMYDSTQGAWALRRAGYATDSQYPIKLMNLIKQYNLLELDKVSI</sequence>
<keyword evidence="4" id="KW-1185">Reference proteome</keyword>
<dbReference type="Pfam" id="PF01832">
    <property type="entry name" value="Glucosaminidase"/>
    <property type="match status" value="1"/>
</dbReference>
<dbReference type="InterPro" id="IPR036582">
    <property type="entry name" value="Mao_N_sf"/>
</dbReference>
<dbReference type="Gene3D" id="1.10.530.10">
    <property type="match status" value="1"/>
</dbReference>
<reference evidence="3" key="1">
    <citation type="submission" date="2020-08" db="EMBL/GenBank/DDBJ databases">
        <title>Genome public.</title>
        <authorList>
            <person name="Liu C."/>
            <person name="Sun Q."/>
        </authorList>
    </citation>
    <scope>NUCLEOTIDE SEQUENCE</scope>
    <source>
        <strain evidence="3">BX21</strain>
    </source>
</reference>
<dbReference type="AlphaFoldDB" id="A0A926IKN1"/>
<dbReference type="SMART" id="SM00047">
    <property type="entry name" value="LYZ2"/>
    <property type="match status" value="1"/>
</dbReference>
<dbReference type="Gene3D" id="3.30.457.10">
    <property type="entry name" value="Copper amine oxidase-like, N-terminal domain"/>
    <property type="match status" value="1"/>
</dbReference>
<dbReference type="PANTHER" id="PTHR33308">
    <property type="entry name" value="PEPTIDOGLYCAN HYDROLASE FLGJ"/>
    <property type="match status" value="1"/>
</dbReference>